<evidence type="ECO:0000256" key="7">
    <source>
        <dbReference type="ARBA" id="ARBA00023224"/>
    </source>
</evidence>
<feature type="transmembrane region" description="Helical" evidence="8">
    <location>
        <begin position="298"/>
        <end position="320"/>
    </location>
</feature>
<comment type="caution">
    <text evidence="8">Lacks conserved residue(s) required for the propagation of feature annotation.</text>
</comment>
<organism evidence="9">
    <name type="scientific">Calliphora stygia</name>
    <name type="common">Common brown blowfly</name>
    <dbReference type="NCBI Taxonomy" id="145453"/>
    <lineage>
        <taxon>Eukaryota</taxon>
        <taxon>Metazoa</taxon>
        <taxon>Ecdysozoa</taxon>
        <taxon>Arthropoda</taxon>
        <taxon>Hexapoda</taxon>
        <taxon>Insecta</taxon>
        <taxon>Pterygota</taxon>
        <taxon>Neoptera</taxon>
        <taxon>Endopterygota</taxon>
        <taxon>Diptera</taxon>
        <taxon>Brachycera</taxon>
        <taxon>Muscomorpha</taxon>
        <taxon>Oestroidea</taxon>
        <taxon>Calliphoridae</taxon>
        <taxon>Calliphorinae</taxon>
        <taxon>Calliphora</taxon>
    </lineage>
</organism>
<gene>
    <name evidence="9" type="primary">GR63a</name>
</gene>
<keyword evidence="3 8" id="KW-0812">Transmembrane</keyword>
<dbReference type="EMBL" id="KJ702102">
    <property type="protein sequence ID" value="AID61256.1"/>
    <property type="molecule type" value="mRNA"/>
</dbReference>
<evidence type="ECO:0000256" key="2">
    <source>
        <dbReference type="ARBA" id="ARBA00022475"/>
    </source>
</evidence>
<evidence type="ECO:0000256" key="4">
    <source>
        <dbReference type="ARBA" id="ARBA00022989"/>
    </source>
</evidence>
<comment type="function">
    <text evidence="8">Gustatory receptor which mediates acceptance or avoidance behavior, depending on its substrates.</text>
</comment>
<dbReference type="GO" id="GO:0030425">
    <property type="term" value="C:dendrite"/>
    <property type="evidence" value="ECO:0007669"/>
    <property type="project" value="TreeGrafter"/>
</dbReference>
<keyword evidence="6 8" id="KW-0675">Receptor</keyword>
<dbReference type="GO" id="GO:0043025">
    <property type="term" value="C:neuronal cell body"/>
    <property type="evidence" value="ECO:0007669"/>
    <property type="project" value="TreeGrafter"/>
</dbReference>
<feature type="transmembrane region" description="Helical" evidence="8">
    <location>
        <begin position="243"/>
        <end position="260"/>
    </location>
</feature>
<name>A0A068FBM0_CALSG</name>
<dbReference type="PANTHER" id="PTHR21143">
    <property type="entry name" value="INVERTEBRATE GUSTATORY RECEPTOR"/>
    <property type="match status" value="1"/>
</dbReference>
<feature type="transmembrane region" description="Helical" evidence="8">
    <location>
        <begin position="412"/>
        <end position="431"/>
    </location>
</feature>
<dbReference type="Pfam" id="PF08395">
    <property type="entry name" value="7tm_7"/>
    <property type="match status" value="1"/>
</dbReference>
<feature type="transmembrane region" description="Helical" evidence="8">
    <location>
        <begin position="332"/>
        <end position="349"/>
    </location>
</feature>
<keyword evidence="7 8" id="KW-0807">Transducer</keyword>
<keyword evidence="2 8" id="KW-1003">Cell membrane</keyword>
<dbReference type="GO" id="GO:0005886">
    <property type="term" value="C:plasma membrane"/>
    <property type="evidence" value="ECO:0007669"/>
    <property type="project" value="UniProtKB-SubCell"/>
</dbReference>
<dbReference type="GO" id="GO:0030424">
    <property type="term" value="C:axon"/>
    <property type="evidence" value="ECO:0007669"/>
    <property type="project" value="TreeGrafter"/>
</dbReference>
<dbReference type="GO" id="GO:0007165">
    <property type="term" value="P:signal transduction"/>
    <property type="evidence" value="ECO:0007669"/>
    <property type="project" value="UniProtKB-KW"/>
</dbReference>
<dbReference type="InterPro" id="IPR013604">
    <property type="entry name" value="7TM_chemorcpt"/>
</dbReference>
<evidence type="ECO:0000256" key="5">
    <source>
        <dbReference type="ARBA" id="ARBA00023136"/>
    </source>
</evidence>
<feature type="transmembrane region" description="Helical" evidence="8">
    <location>
        <begin position="100"/>
        <end position="123"/>
    </location>
</feature>
<evidence type="ECO:0000256" key="6">
    <source>
        <dbReference type="ARBA" id="ARBA00023170"/>
    </source>
</evidence>
<sequence>MWNNYNRKKKQDAIFLNVKPVATNISVRKYSNGLLDRLDSGFGNYNKEKRTSRQSISTIDSMNQQFLPNVFYRNVAPIKWFLSMIGALPMKRAGPGKAKFVIGSIAFAYSIVFFTFLMIYVAYVANNRIIIVTSLSGPFEEAVIAYLFLVNILPIFLIPIMWWETRKICALVNDWDDFEILYYQISGHSVPLNLRGRSRTIAIALPILSILSVVITHVTMADFDLIQVVPYCILDNLTAMLGAWWYLICEALSTTANILAERFQKALRHIGPAAMVADYRALWLRLSKLTRDTGTATCYTFTFLNLYLFFIITLSIYGLMSQLSEGFGIKDIGLAITALWNVCLLFFICDQAHYASFNVRTNFQKKLLMVELNWMNSDAQTEINMFLRATEINPSNINCGGFFDVNRNLFKGLLTTMVTYLVVLLQFQISIPTDVRTVNRNITISDDISMSDASMNSDEMDADIMTTIMTTLAATTTTAAVPPVRGRKG</sequence>
<protein>
    <recommendedName>
        <fullName evidence="8">Gustatory receptor</fullName>
    </recommendedName>
</protein>
<dbReference type="AlphaFoldDB" id="A0A068FBM0"/>
<dbReference type="GO" id="GO:0033041">
    <property type="term" value="F:sweet taste receptor activity"/>
    <property type="evidence" value="ECO:0007669"/>
    <property type="project" value="TreeGrafter"/>
</dbReference>
<evidence type="ECO:0000256" key="1">
    <source>
        <dbReference type="ARBA" id="ARBA00004651"/>
    </source>
</evidence>
<keyword evidence="5 8" id="KW-0472">Membrane</keyword>
<dbReference type="PANTHER" id="PTHR21143:SF131">
    <property type="entry name" value="GUSTATORY AND ODORANT RECEPTOR 63A-RELATED"/>
    <property type="match status" value="1"/>
</dbReference>
<comment type="subcellular location">
    <subcellularLocation>
        <location evidence="1 8">Cell membrane</location>
        <topology evidence="1 8">Multi-pass membrane protein</topology>
    </subcellularLocation>
</comment>
<feature type="transmembrane region" description="Helical" evidence="8">
    <location>
        <begin position="143"/>
        <end position="163"/>
    </location>
</feature>
<evidence type="ECO:0000256" key="8">
    <source>
        <dbReference type="RuleBase" id="RU363108"/>
    </source>
</evidence>
<comment type="similarity">
    <text evidence="8">Belongs to the insect chemoreceptor superfamily. Gustatory receptor (GR) family.</text>
</comment>
<evidence type="ECO:0000313" key="9">
    <source>
        <dbReference type="EMBL" id="AID61256.1"/>
    </source>
</evidence>
<reference evidence="9" key="1">
    <citation type="journal article" date="2015" name="BMC Genomics">
        <title>Chemosensory genes identified in the antennal transcriptome of the blowfly Calliphora stygia.</title>
        <authorList>
            <person name="Leitch O.J."/>
            <person name="Papanicolaou A."/>
            <person name="Lennard C."/>
            <person name="Kirkbride K.P."/>
            <person name="Anderson A."/>
        </authorList>
    </citation>
    <scope>NUCLEOTIDE SEQUENCE</scope>
</reference>
<keyword evidence="4 8" id="KW-1133">Transmembrane helix</keyword>
<feature type="transmembrane region" description="Helical" evidence="8">
    <location>
        <begin position="201"/>
        <end position="223"/>
    </location>
</feature>
<evidence type="ECO:0000256" key="3">
    <source>
        <dbReference type="ARBA" id="ARBA00022692"/>
    </source>
</evidence>
<proteinExistence type="evidence at transcript level"/>
<accession>A0A068FBM0</accession>
<feature type="transmembrane region" description="Helical" evidence="8">
    <location>
        <begin position="464"/>
        <end position="484"/>
    </location>
</feature>